<dbReference type="GO" id="GO:0042795">
    <property type="term" value="P:snRNA transcription by RNA polymerase II"/>
    <property type="evidence" value="ECO:0007669"/>
    <property type="project" value="TreeGrafter"/>
</dbReference>
<feature type="region of interest" description="Disordered" evidence="7">
    <location>
        <begin position="21"/>
        <end position="43"/>
    </location>
</feature>
<dbReference type="AlphaFoldDB" id="A0A8J9WZZ2"/>
<comment type="similarity">
    <text evidence="2">Belongs to the SNAPC3/SRD2 family.</text>
</comment>
<accession>A0A8J9WZZ2</accession>
<evidence type="ECO:0000256" key="1">
    <source>
        <dbReference type="ARBA" id="ARBA00004123"/>
    </source>
</evidence>
<evidence type="ECO:0000256" key="2">
    <source>
        <dbReference type="ARBA" id="ARBA00010410"/>
    </source>
</evidence>
<gene>
    <name evidence="8" type="ORF">PTTT1_LOCUS4655</name>
</gene>
<dbReference type="GO" id="GO:0042796">
    <property type="term" value="P:snRNA transcription by RNA polymerase III"/>
    <property type="evidence" value="ECO:0007669"/>
    <property type="project" value="TreeGrafter"/>
</dbReference>
<dbReference type="EMBL" id="OU594942">
    <property type="protein sequence ID" value="CAG9277715.1"/>
    <property type="molecule type" value="Genomic_DNA"/>
</dbReference>
<keyword evidence="6" id="KW-0539">Nucleus</keyword>
<comment type="subcellular location">
    <subcellularLocation>
        <location evidence="1">Nucleus</location>
    </subcellularLocation>
</comment>
<feature type="compositionally biased region" description="Polar residues" evidence="7">
    <location>
        <begin position="93"/>
        <end position="104"/>
    </location>
</feature>
<keyword evidence="5" id="KW-0804">Transcription</keyword>
<keyword evidence="3" id="KW-0805">Transcription regulation</keyword>
<evidence type="ECO:0000256" key="6">
    <source>
        <dbReference type="ARBA" id="ARBA00023242"/>
    </source>
</evidence>
<dbReference type="GO" id="GO:0000978">
    <property type="term" value="F:RNA polymerase II cis-regulatory region sequence-specific DNA binding"/>
    <property type="evidence" value="ECO:0007669"/>
    <property type="project" value="TreeGrafter"/>
</dbReference>
<dbReference type="InterPro" id="IPR022042">
    <property type="entry name" value="snRNA-activating_su3"/>
</dbReference>
<dbReference type="Proteomes" id="UP000836788">
    <property type="component" value="Chromosome 1"/>
</dbReference>
<dbReference type="GO" id="GO:0001006">
    <property type="term" value="F:RNA polymerase III type 3 promoter sequence-specific DNA binding"/>
    <property type="evidence" value="ECO:0007669"/>
    <property type="project" value="TreeGrafter"/>
</dbReference>
<keyword evidence="4" id="KW-0238">DNA-binding</keyword>
<dbReference type="PANTHER" id="PTHR13421:SF16">
    <property type="entry name" value="SNRNA-ACTIVATING PROTEIN COMPLEX SUBUNIT 3"/>
    <property type="match status" value="1"/>
</dbReference>
<sequence>MNCRISAKECTREWEELRGRKRPRAIDRKQEAARSTPDATDPYDCSDVKIFPINEIVDRVASEAVREWRDLDGRRVAAGFGTLSPASSGVAGTPSSPIDFSKQPSAQQKMAPPAWYENHVRLPERFDYATSLQEAPEDDGTGDRVVSLQDPSQTTSYERELWKLFAQIPTKEDLEAEIIDGAKLERSFAMQNEITTGITQYTRLDCHALSRVRLSDRHGLPPTPAEAAGTTTLVFECWRQALKRGSSADPNRTMLEFLGSQTLLDFHKALTELTEDELWESGTASGLHNEAASGMFFIEGVFYTFGNVDYTSTIQKWMDTAPSTFRQKLSIHLGLRLIDNLPTAKMTDMRLDELTLRLGFRYAHIHHGDVETAVFLVDRKLTTLHRIDYPILHDLWTSSFTIPDCEACQSRLATVVTSVTCSAADFAVRVICRSCSDQLQIRDLESSNINSYTKWRQQGDFSGGATGK</sequence>
<dbReference type="GO" id="GO:0001046">
    <property type="term" value="F:core promoter sequence-specific DNA binding"/>
    <property type="evidence" value="ECO:0007669"/>
    <property type="project" value="TreeGrafter"/>
</dbReference>
<evidence type="ECO:0000256" key="3">
    <source>
        <dbReference type="ARBA" id="ARBA00023015"/>
    </source>
</evidence>
<evidence type="ECO:0000313" key="8">
    <source>
        <dbReference type="EMBL" id="CAG9277715.1"/>
    </source>
</evidence>
<dbReference type="GO" id="GO:0005634">
    <property type="term" value="C:nucleus"/>
    <property type="evidence" value="ECO:0007669"/>
    <property type="project" value="UniProtKB-SubCell"/>
</dbReference>
<feature type="region of interest" description="Disordered" evidence="7">
    <location>
        <begin position="85"/>
        <end position="104"/>
    </location>
</feature>
<evidence type="ECO:0000256" key="7">
    <source>
        <dbReference type="SAM" id="MobiDB-lite"/>
    </source>
</evidence>
<name>A0A8J9WZZ2_PHATR</name>
<organism evidence="8">
    <name type="scientific">Phaeodactylum tricornutum</name>
    <name type="common">Diatom</name>
    <dbReference type="NCBI Taxonomy" id="2850"/>
    <lineage>
        <taxon>Eukaryota</taxon>
        <taxon>Sar</taxon>
        <taxon>Stramenopiles</taxon>
        <taxon>Ochrophyta</taxon>
        <taxon>Bacillariophyta</taxon>
        <taxon>Bacillariophyceae</taxon>
        <taxon>Bacillariophycidae</taxon>
        <taxon>Naviculales</taxon>
        <taxon>Phaeodactylaceae</taxon>
        <taxon>Phaeodactylum</taxon>
    </lineage>
</organism>
<dbReference type="PANTHER" id="PTHR13421">
    <property type="entry name" value="SNRNA-ACTIVATING PROTEIN COMPLEX SUBUNIT 3"/>
    <property type="match status" value="1"/>
</dbReference>
<proteinExistence type="inferred from homology"/>
<feature type="compositionally biased region" description="Basic and acidic residues" evidence="7">
    <location>
        <begin position="21"/>
        <end position="32"/>
    </location>
</feature>
<dbReference type="Pfam" id="PF12251">
    <property type="entry name" value="SNAPC3"/>
    <property type="match status" value="1"/>
</dbReference>
<dbReference type="GO" id="GO:0003681">
    <property type="term" value="F:bent DNA binding"/>
    <property type="evidence" value="ECO:0007669"/>
    <property type="project" value="TreeGrafter"/>
</dbReference>
<reference evidence="8" key="1">
    <citation type="submission" date="2022-02" db="EMBL/GenBank/DDBJ databases">
        <authorList>
            <person name="Giguere J D."/>
        </authorList>
    </citation>
    <scope>NUCLEOTIDE SEQUENCE</scope>
    <source>
        <strain evidence="8">CCAP 1055/1</strain>
    </source>
</reference>
<evidence type="ECO:0000256" key="4">
    <source>
        <dbReference type="ARBA" id="ARBA00023125"/>
    </source>
</evidence>
<protein>
    <submittedName>
        <fullName evidence="8">Uncharacterized protein</fullName>
    </submittedName>
</protein>
<evidence type="ECO:0000256" key="5">
    <source>
        <dbReference type="ARBA" id="ARBA00023163"/>
    </source>
</evidence>
<dbReference type="GO" id="GO:0019185">
    <property type="term" value="C:snRNA-activating protein complex"/>
    <property type="evidence" value="ECO:0007669"/>
    <property type="project" value="TreeGrafter"/>
</dbReference>